<dbReference type="InterPro" id="IPR025864">
    <property type="entry name" value="TraW_N_dom"/>
</dbReference>
<dbReference type="AlphaFoldDB" id="A0A6M8UK67"/>
<reference evidence="3 4" key="1">
    <citation type="submission" date="2020-06" db="EMBL/GenBank/DDBJ databases">
        <title>Genome sequence of Paramixta manurensis strain PD-1.</title>
        <authorList>
            <person name="Lee C.W."/>
            <person name="Kim J."/>
        </authorList>
    </citation>
    <scope>NUCLEOTIDE SEQUENCE [LARGE SCALE GENOMIC DNA]</scope>
    <source>
        <strain evidence="3 4">PD-1</strain>
        <plasmid evidence="4">ppd-1</plasmid>
    </source>
</reference>
<keyword evidence="1" id="KW-0732">Signal</keyword>
<keyword evidence="3" id="KW-0614">Plasmid</keyword>
<dbReference type="NCBIfam" id="TIGR02743">
    <property type="entry name" value="TraW"/>
    <property type="match status" value="1"/>
</dbReference>
<evidence type="ECO:0000313" key="4">
    <source>
        <dbReference type="Proteomes" id="UP000505325"/>
    </source>
</evidence>
<proteinExistence type="predicted"/>
<feature type="chain" id="PRO_5027043333" evidence="1">
    <location>
        <begin position="21"/>
        <end position="206"/>
    </location>
</feature>
<organism evidence="3 4">
    <name type="scientific">Paramixta manurensis</name>
    <dbReference type="NCBI Taxonomy" id="2740817"/>
    <lineage>
        <taxon>Bacteria</taxon>
        <taxon>Pseudomonadati</taxon>
        <taxon>Pseudomonadota</taxon>
        <taxon>Gammaproteobacteria</taxon>
        <taxon>Enterobacterales</taxon>
        <taxon>Erwiniaceae</taxon>
        <taxon>Paramixta</taxon>
    </lineage>
</organism>
<dbReference type="NCBIfam" id="NF010298">
    <property type="entry name" value="PRK13738.1"/>
    <property type="match status" value="1"/>
</dbReference>
<dbReference type="Pfam" id="PF12477">
    <property type="entry name" value="TraW_N"/>
    <property type="match status" value="1"/>
</dbReference>
<evidence type="ECO:0000313" key="3">
    <source>
        <dbReference type="EMBL" id="QKJ89301.1"/>
    </source>
</evidence>
<dbReference type="EMBL" id="CP054213">
    <property type="protein sequence ID" value="QKJ89301.1"/>
    <property type="molecule type" value="Genomic_DNA"/>
</dbReference>
<keyword evidence="4" id="KW-1185">Reference proteome</keyword>
<gene>
    <name evidence="3" type="ORF">PMPD1_4403</name>
</gene>
<evidence type="ECO:0000259" key="2">
    <source>
        <dbReference type="Pfam" id="PF12477"/>
    </source>
</evidence>
<feature type="domain" description="Type-F conjugative transfer system protein TraW N-terminal" evidence="2">
    <location>
        <begin position="4"/>
        <end position="33"/>
    </location>
</feature>
<dbReference type="InterPro" id="IPR014114">
    <property type="entry name" value="TraW"/>
</dbReference>
<name>A0A6M8UK67_9GAMM</name>
<sequence length="206" mass="22925">MRAGLAVWLLTASVSLSAGAKDLGTIGHLFPIAEPDLLTFIGQRLQGMKDSGELDRLQREAEARVKAHAVRPAPVAGLTPARTERTFSYDPTFTVQETVRDMRGNVIARAGDKVNPLDKVPYSETLFFIDGDNPAQMKWVKQQLSGRQNFKVILVNGNIHDSSIALDEPVYFDQYGTLTTKFGFEHTPVRITRDDRTLRVEEVALK</sequence>
<feature type="signal peptide" evidence="1">
    <location>
        <begin position="1"/>
        <end position="20"/>
    </location>
</feature>
<accession>A0A6M8UK67</accession>
<dbReference type="Proteomes" id="UP000505325">
    <property type="component" value="Plasmid pPD-1"/>
</dbReference>
<dbReference type="KEGG" id="pmak:PMPD1_4403"/>
<dbReference type="RefSeq" id="WP_173636359.1">
    <property type="nucleotide sequence ID" value="NZ_CP054213.1"/>
</dbReference>
<geneLocation type="plasmid" evidence="4">
    <name>ppd-1</name>
</geneLocation>
<evidence type="ECO:0000256" key="1">
    <source>
        <dbReference type="SAM" id="SignalP"/>
    </source>
</evidence>
<protein>
    <submittedName>
        <fullName evidence="3">IncF plasmid conjugative transfer pilus assembly protein TraW</fullName>
    </submittedName>
</protein>